<evidence type="ECO:0000313" key="1">
    <source>
        <dbReference type="EMBL" id="MBC8546459.1"/>
    </source>
</evidence>
<comment type="caution">
    <text evidence="1">The sequence shown here is derived from an EMBL/GenBank/DDBJ whole genome shotgun (WGS) entry which is preliminary data.</text>
</comment>
<organism evidence="1 2">
    <name type="scientific">Ligaoa zhengdingensis</name>
    <dbReference type="NCBI Taxonomy" id="2763658"/>
    <lineage>
        <taxon>Bacteria</taxon>
        <taxon>Bacillati</taxon>
        <taxon>Bacillota</taxon>
        <taxon>Clostridia</taxon>
        <taxon>Eubacteriales</taxon>
        <taxon>Oscillospiraceae</taxon>
        <taxon>Ligaoa</taxon>
    </lineage>
</organism>
<dbReference type="EMBL" id="JACRST010000006">
    <property type="protein sequence ID" value="MBC8546459.1"/>
    <property type="molecule type" value="Genomic_DNA"/>
</dbReference>
<evidence type="ECO:0000313" key="2">
    <source>
        <dbReference type="Proteomes" id="UP000653127"/>
    </source>
</evidence>
<keyword evidence="2" id="KW-1185">Reference proteome</keyword>
<gene>
    <name evidence="1" type="ORF">H8711_05865</name>
</gene>
<name>A0A926DZJ7_9FIRM</name>
<evidence type="ECO:0008006" key="3">
    <source>
        <dbReference type="Google" id="ProtNLM"/>
    </source>
</evidence>
<accession>A0A926DZJ7</accession>
<dbReference type="RefSeq" id="WP_249282538.1">
    <property type="nucleotide sequence ID" value="NZ_JACRST010000006.1"/>
</dbReference>
<proteinExistence type="predicted"/>
<reference evidence="1" key="1">
    <citation type="submission" date="2020-08" db="EMBL/GenBank/DDBJ databases">
        <title>Genome public.</title>
        <authorList>
            <person name="Liu C."/>
            <person name="Sun Q."/>
        </authorList>
    </citation>
    <scope>NUCLEOTIDE SEQUENCE</scope>
    <source>
        <strain evidence="1">NSJ-31</strain>
    </source>
</reference>
<dbReference type="Proteomes" id="UP000653127">
    <property type="component" value="Unassembled WGS sequence"/>
</dbReference>
<protein>
    <recommendedName>
        <fullName evidence="3">HK97 gp10 family phage protein</fullName>
    </recommendedName>
</protein>
<sequence length="166" mass="19023">MRQVEINSQSMEEYRKQLEQLGASFDLVARRIVTQEANLGWKKVKQLTPVGKHPNPVEFTITRGEKAGKKVRFYTKIKLVGGTMRRGWEKMLTSKAGPKWVSGYANNVRYALYVNSGHAIKNTKSGPIKGYYPGQHMLEKSTDYVKRSLPSLFQDEINRLKRKTGF</sequence>
<dbReference type="AlphaFoldDB" id="A0A926DZJ7"/>